<feature type="region of interest" description="Disordered" evidence="1">
    <location>
        <begin position="377"/>
        <end position="414"/>
    </location>
</feature>
<reference evidence="3" key="1">
    <citation type="journal article" date="2020" name="bioRxiv">
        <title>Hybrid origin of Populus tomentosa Carr. identified through genome sequencing and phylogenomic analysis.</title>
        <authorList>
            <person name="An X."/>
            <person name="Gao K."/>
            <person name="Chen Z."/>
            <person name="Li J."/>
            <person name="Yang X."/>
            <person name="Yang X."/>
            <person name="Zhou J."/>
            <person name="Guo T."/>
            <person name="Zhao T."/>
            <person name="Huang S."/>
            <person name="Miao D."/>
            <person name="Khan W.U."/>
            <person name="Rao P."/>
            <person name="Ye M."/>
            <person name="Lei B."/>
            <person name="Liao W."/>
            <person name="Wang J."/>
            <person name="Ji L."/>
            <person name="Li Y."/>
            <person name="Guo B."/>
            <person name="Mustafa N.S."/>
            <person name="Li S."/>
            <person name="Yun Q."/>
            <person name="Keller S.R."/>
            <person name="Mao J."/>
            <person name="Zhang R."/>
            <person name="Strauss S.H."/>
        </authorList>
    </citation>
    <scope>NUCLEOTIDE SEQUENCE</scope>
    <source>
        <strain evidence="3">GM15</strain>
        <tissue evidence="3">Leaf</tissue>
    </source>
</reference>
<evidence type="ECO:0000313" key="4">
    <source>
        <dbReference type="Proteomes" id="UP000886885"/>
    </source>
</evidence>
<protein>
    <recommendedName>
        <fullName evidence="2">PB1 domain-containing protein</fullName>
    </recommendedName>
</protein>
<feature type="compositionally biased region" description="Basic residues" evidence="1">
    <location>
        <begin position="324"/>
        <end position="336"/>
    </location>
</feature>
<sequence>MAEEAGFTASSPRNRVKFLCSYGGKILPRAVDGHLKYISGETRVIAIPRDITFSGSSARLKLICAGQDAQAHGGTRAPHPTHEGVGCGPNVWAQACCSKSSVEFRHVVQAHWTLSTPSASARAHMSVGHGPIHWTHDYDSTLFEFTKKLSAEFEGDVVLKYQVLPEELDVLVSVKSDEDLKHMLDEYNRHESAGTPKFRAFLFPSNPAAVEKTTPMDPCAPEQRYLDSINGMFRTTANFKLPPINANWSSSSVSASSSPKCISPEGNTFDSAPHEPTCVNNHLVSRKLMTRVHSSPSLCNLNSPHHQSNNLSNHHLYQHHHHYYPHNQQHHPHGHQPSRPPHEPNRLSPSSLGRPEFGRAPTGIGLHQYYFSRHNFGGGNSSKKGHYDENPSYGLRTADRSGSLPQSPGNRIVE</sequence>
<organism evidence="3 4">
    <name type="scientific">Populus tomentosa</name>
    <name type="common">Chinese white poplar</name>
    <dbReference type="NCBI Taxonomy" id="118781"/>
    <lineage>
        <taxon>Eukaryota</taxon>
        <taxon>Viridiplantae</taxon>
        <taxon>Streptophyta</taxon>
        <taxon>Embryophyta</taxon>
        <taxon>Tracheophyta</taxon>
        <taxon>Spermatophyta</taxon>
        <taxon>Magnoliopsida</taxon>
        <taxon>eudicotyledons</taxon>
        <taxon>Gunneridae</taxon>
        <taxon>Pentapetalae</taxon>
        <taxon>rosids</taxon>
        <taxon>fabids</taxon>
        <taxon>Malpighiales</taxon>
        <taxon>Salicaceae</taxon>
        <taxon>Saliceae</taxon>
        <taxon>Populus</taxon>
    </lineage>
</organism>
<dbReference type="Pfam" id="PF00564">
    <property type="entry name" value="PB1"/>
    <property type="match status" value="1"/>
</dbReference>
<dbReference type="PANTHER" id="PTHR31066">
    <property type="entry name" value="OS05G0427100 PROTEIN-RELATED"/>
    <property type="match status" value="1"/>
</dbReference>
<dbReference type="SMART" id="SM00666">
    <property type="entry name" value="PB1"/>
    <property type="match status" value="1"/>
</dbReference>
<accession>A0A8X8CZP7</accession>
<keyword evidence="4" id="KW-1185">Reference proteome</keyword>
<feature type="compositionally biased region" description="Polar residues" evidence="1">
    <location>
        <begin position="403"/>
        <end position="414"/>
    </location>
</feature>
<feature type="domain" description="PB1" evidence="2">
    <location>
        <begin position="99"/>
        <end position="205"/>
    </location>
</feature>
<dbReference type="EMBL" id="JAAWWB010000005">
    <property type="protein sequence ID" value="KAG6781896.1"/>
    <property type="molecule type" value="Genomic_DNA"/>
</dbReference>
<evidence type="ECO:0000259" key="2">
    <source>
        <dbReference type="SMART" id="SM00666"/>
    </source>
</evidence>
<dbReference type="Proteomes" id="UP000886885">
    <property type="component" value="Chromosome 3A"/>
</dbReference>
<dbReference type="PANTHER" id="PTHR31066:SF47">
    <property type="entry name" value="PB1 DOMAIN-CONTAINING PROTEIN"/>
    <property type="match status" value="1"/>
</dbReference>
<evidence type="ECO:0000256" key="1">
    <source>
        <dbReference type="SAM" id="MobiDB-lite"/>
    </source>
</evidence>
<gene>
    <name evidence="3" type="ORF">POTOM_011281</name>
</gene>
<name>A0A8X8CZP7_POPTO</name>
<proteinExistence type="predicted"/>
<feature type="region of interest" description="Disordered" evidence="1">
    <location>
        <begin position="324"/>
        <end position="361"/>
    </location>
</feature>
<dbReference type="InterPro" id="IPR000270">
    <property type="entry name" value="PB1_dom"/>
</dbReference>
<evidence type="ECO:0000313" key="3">
    <source>
        <dbReference type="EMBL" id="KAG6781896.1"/>
    </source>
</evidence>
<dbReference type="OrthoDB" id="1882326at2759"/>
<comment type="caution">
    <text evidence="3">The sequence shown here is derived from an EMBL/GenBank/DDBJ whole genome shotgun (WGS) entry which is preliminary data.</text>
</comment>
<dbReference type="AlphaFoldDB" id="A0A8X8CZP7"/>
<dbReference type="InterPro" id="IPR053198">
    <property type="entry name" value="Gynoecium_Dev_Regulator"/>
</dbReference>